<dbReference type="AlphaFoldDB" id="A0AAV2NZ83"/>
<proteinExistence type="predicted"/>
<gene>
    <name evidence="1" type="ORF">LPLAT_LOCUS10524</name>
</gene>
<dbReference type="Proteomes" id="UP001497644">
    <property type="component" value="Chromosome 5"/>
</dbReference>
<organism evidence="1 2">
    <name type="scientific">Lasius platythorax</name>
    <dbReference type="NCBI Taxonomy" id="488582"/>
    <lineage>
        <taxon>Eukaryota</taxon>
        <taxon>Metazoa</taxon>
        <taxon>Ecdysozoa</taxon>
        <taxon>Arthropoda</taxon>
        <taxon>Hexapoda</taxon>
        <taxon>Insecta</taxon>
        <taxon>Pterygota</taxon>
        <taxon>Neoptera</taxon>
        <taxon>Endopterygota</taxon>
        <taxon>Hymenoptera</taxon>
        <taxon>Apocrita</taxon>
        <taxon>Aculeata</taxon>
        <taxon>Formicoidea</taxon>
        <taxon>Formicidae</taxon>
        <taxon>Formicinae</taxon>
        <taxon>Lasius</taxon>
        <taxon>Lasius</taxon>
    </lineage>
</organism>
<evidence type="ECO:0000313" key="2">
    <source>
        <dbReference type="Proteomes" id="UP001497644"/>
    </source>
</evidence>
<accession>A0AAV2NZ83</accession>
<dbReference type="EMBL" id="OZ034828">
    <property type="protein sequence ID" value="CAL1685036.1"/>
    <property type="molecule type" value="Genomic_DNA"/>
</dbReference>
<keyword evidence="2" id="KW-1185">Reference proteome</keyword>
<sequence length="23" mass="2977">MIYCQIKRIKIKKRSTRIRQERK</sequence>
<reference evidence="1" key="1">
    <citation type="submission" date="2024-04" db="EMBL/GenBank/DDBJ databases">
        <authorList>
            <consortium name="Molecular Ecology Group"/>
        </authorList>
    </citation>
    <scope>NUCLEOTIDE SEQUENCE</scope>
</reference>
<name>A0AAV2NZ83_9HYME</name>
<evidence type="ECO:0000313" key="1">
    <source>
        <dbReference type="EMBL" id="CAL1685036.1"/>
    </source>
</evidence>
<protein>
    <submittedName>
        <fullName evidence="1">Uncharacterized protein</fullName>
    </submittedName>
</protein>